<gene>
    <name evidence="2" type="ORF">LCGC14_1431880</name>
</gene>
<evidence type="ECO:0000256" key="1">
    <source>
        <dbReference type="SAM" id="MobiDB-lite"/>
    </source>
</evidence>
<protein>
    <submittedName>
        <fullName evidence="2">Uncharacterized protein</fullName>
    </submittedName>
</protein>
<sequence>MTELMREFGRAKSLSDPLIRDGIKARGPVDVVDDREGGKLGVFESDGVRFSERLPPEEGIDPVTGSLRVTVRPEPDKPKPIGTGGPDAPTARPATQEPRTDASPSQRARETIAGIDTPPAAEFDLEAFAREQFEDVKTQGEFVNAVSGGLTQGIAKAVVEGGRFLGVLSDEDVAQFDEAIAAFQPTDPAQRIVAKVAEVGGQFVVPGGAGFKLLLAAGASPLVAAMVADAGVFGVLDDPDAPDIANLIPEDSETFGALRDLLAVDPDDPDWVNRARKAGEAAVVVGIPIAIIEGVIAVIGRAKTAVKKFELTPIGQQFKAKVEAALIEGETQKQLTSPAKLLSPPDIKEVAGTSLPQPIFRSSADEIEAVLKEKSLSDNQKLMQAFGSKEAVKEFKRLDRARNNVSSPKRADAASAEFEAKFGDLNAEQDRLVYGIGETELQADELKSILSARRDIDVLDDEPILEIGRQITQGMRGTTPEALNRLISEGTAPASTQEAAIRISGGMDEARRRGLSSEEIDDLLLGAMENQGFSRPDAAEVLSGYLELGGVSGRTTTADVLGAAFALPIGGGIVADQVDADEIQVAGLGAILKAIRSGGKAATAATAQAEKLAPLAGRQGGVMRVRPATEQEASNFLSKIGIDGSKIPVEMDIANIATVEDLDRARQAMMDELKPQITAERRGVIKNVATLQMAEQLDILPRVLTRRIGEAFNAEEITATRMLLEQSRNELDELALRIRGSLANEREAFEFRRRMALHAVIQMQFLGARAEIGRALQAFKIDISGGTAATDARISELLNEFGGLKTAKQMAERWLKINDPAQRNKLAFRGAFVRTRDAFFEVWINGLLSGPMTHVRNVTGNTLFQMWSIPELTVSALIGEARSAVSVARGQGPIADRNFLGEVAARSYGVTQGLKDGWVAAAKAFRAGQPADPIGKIESLRHRAISAEAFNMVGPAGKMVDVIGSTVRIPGTFLMGMDEFYKGIAGRMEGYQIAYQRAVQARINGATEQEAADIAFETLRNPPPGVASDTLDAQRYYTFTDEPLGRINDLMMAWQRIPMVGRIVMPFRRTPFNLAKRFVERGPLAVAMPSVFKALKA</sequence>
<organism evidence="2">
    <name type="scientific">marine sediment metagenome</name>
    <dbReference type="NCBI Taxonomy" id="412755"/>
    <lineage>
        <taxon>unclassified sequences</taxon>
        <taxon>metagenomes</taxon>
        <taxon>ecological metagenomes</taxon>
    </lineage>
</organism>
<proteinExistence type="predicted"/>
<accession>A0A0F9M3X1</accession>
<name>A0A0F9M3X1_9ZZZZ</name>
<dbReference type="AlphaFoldDB" id="A0A0F9M3X1"/>
<reference evidence="2" key="1">
    <citation type="journal article" date="2015" name="Nature">
        <title>Complex archaea that bridge the gap between prokaryotes and eukaryotes.</title>
        <authorList>
            <person name="Spang A."/>
            <person name="Saw J.H."/>
            <person name="Jorgensen S.L."/>
            <person name="Zaremba-Niedzwiedzka K."/>
            <person name="Martijn J."/>
            <person name="Lind A.E."/>
            <person name="van Eijk R."/>
            <person name="Schleper C."/>
            <person name="Guy L."/>
            <person name="Ettema T.J."/>
        </authorList>
    </citation>
    <scope>NUCLEOTIDE SEQUENCE</scope>
</reference>
<comment type="caution">
    <text evidence="2">The sequence shown here is derived from an EMBL/GenBank/DDBJ whole genome shotgun (WGS) entry which is preliminary data.</text>
</comment>
<evidence type="ECO:0000313" key="2">
    <source>
        <dbReference type="EMBL" id="KKM71315.1"/>
    </source>
</evidence>
<feature type="non-terminal residue" evidence="2">
    <location>
        <position position="1097"/>
    </location>
</feature>
<dbReference type="EMBL" id="LAZR01009663">
    <property type="protein sequence ID" value="KKM71315.1"/>
    <property type="molecule type" value="Genomic_DNA"/>
</dbReference>
<feature type="region of interest" description="Disordered" evidence="1">
    <location>
        <begin position="52"/>
        <end position="114"/>
    </location>
</feature>